<evidence type="ECO:0000313" key="2">
    <source>
        <dbReference type="Proteomes" id="UP000289340"/>
    </source>
</evidence>
<accession>A0A445L8S6</accession>
<organism evidence="1 2">
    <name type="scientific">Glycine soja</name>
    <name type="common">Wild soybean</name>
    <dbReference type="NCBI Taxonomy" id="3848"/>
    <lineage>
        <taxon>Eukaryota</taxon>
        <taxon>Viridiplantae</taxon>
        <taxon>Streptophyta</taxon>
        <taxon>Embryophyta</taxon>
        <taxon>Tracheophyta</taxon>
        <taxon>Spermatophyta</taxon>
        <taxon>Magnoliopsida</taxon>
        <taxon>eudicotyledons</taxon>
        <taxon>Gunneridae</taxon>
        <taxon>Pentapetalae</taxon>
        <taxon>rosids</taxon>
        <taxon>fabids</taxon>
        <taxon>Fabales</taxon>
        <taxon>Fabaceae</taxon>
        <taxon>Papilionoideae</taxon>
        <taxon>50 kb inversion clade</taxon>
        <taxon>NPAAA clade</taxon>
        <taxon>indigoferoid/millettioid clade</taxon>
        <taxon>Phaseoleae</taxon>
        <taxon>Glycine</taxon>
        <taxon>Glycine subgen. Soja</taxon>
    </lineage>
</organism>
<dbReference type="Proteomes" id="UP000289340">
    <property type="component" value="Chromosome 3"/>
</dbReference>
<proteinExistence type="predicted"/>
<sequence length="91" mass="9973">MTSSLAPRFSITHHFRSIISRGGATNCSVFAGVKGWGMNEGYRETDTEGESSIIWHPHLANSVPPLPQFYSANATPLLLKSFPPPITFMPI</sequence>
<keyword evidence="2" id="KW-1185">Reference proteome</keyword>
<comment type="caution">
    <text evidence="1">The sequence shown here is derived from an EMBL/GenBank/DDBJ whole genome shotgun (WGS) entry which is preliminary data.</text>
</comment>
<protein>
    <submittedName>
        <fullName evidence="1">Uncharacterized protein</fullName>
    </submittedName>
</protein>
<reference evidence="1 2" key="1">
    <citation type="submission" date="2018-09" db="EMBL/GenBank/DDBJ databases">
        <title>A high-quality reference genome of wild soybean provides a powerful tool to mine soybean genomes.</title>
        <authorList>
            <person name="Xie M."/>
            <person name="Chung C.Y.L."/>
            <person name="Li M.-W."/>
            <person name="Wong F.-L."/>
            <person name="Chan T.-F."/>
            <person name="Lam H.-M."/>
        </authorList>
    </citation>
    <scope>NUCLEOTIDE SEQUENCE [LARGE SCALE GENOMIC DNA]</scope>
    <source>
        <strain evidence="2">cv. W05</strain>
        <tissue evidence="1">Hypocotyl of etiolated seedlings</tissue>
    </source>
</reference>
<dbReference type="AlphaFoldDB" id="A0A445L8S6"/>
<evidence type="ECO:0000313" key="1">
    <source>
        <dbReference type="EMBL" id="RZC19692.1"/>
    </source>
</evidence>
<dbReference type="EMBL" id="QZWG01000003">
    <property type="protein sequence ID" value="RZC19692.1"/>
    <property type="molecule type" value="Genomic_DNA"/>
</dbReference>
<name>A0A445L8S6_GLYSO</name>
<gene>
    <name evidence="1" type="ORF">D0Y65_006499</name>
</gene>